<dbReference type="STRING" id="58117.SAMN05421833_101259"/>
<dbReference type="GO" id="GO:0005886">
    <property type="term" value="C:plasma membrane"/>
    <property type="evidence" value="ECO:0007669"/>
    <property type="project" value="UniProtKB-SubCell"/>
</dbReference>
<dbReference type="Pfam" id="PF00672">
    <property type="entry name" value="HAMP"/>
    <property type="match status" value="1"/>
</dbReference>
<dbReference type="SMART" id="SM00304">
    <property type="entry name" value="HAMP"/>
    <property type="match status" value="1"/>
</dbReference>
<keyword evidence="7 14" id="KW-0418">Kinase</keyword>
<keyword evidence="15" id="KW-1185">Reference proteome</keyword>
<dbReference type="OrthoDB" id="9808408at2"/>
<keyword evidence="4" id="KW-0597">Phosphoprotein</keyword>
<sequence length="455" mass="49718">MSIRPVTLPPLSNSIQARVTLTVATVSVLLAVVIGVGLCLLVRHRLEAEIFRETRRVATEWIGLMERGQVPAPTPTARAPLVQLVDSRGRVVTAGPMAGDRPLSTVRPTEENRIHDVTECPSSERCVMLTAARVPSLQSGELWQGEPHFVYAGTDQPPALRGRRLELLVGVGGVLLVALWTWTTWRGTGRILRPIDAIRQRMSEITANDLSMRVPQSSGHDEVARLARTANQTLDRLESAVTRQREFAAIVSHELKSPLTGLRTGLEEALLFPEIDPREAIVRALPAAERMQQIIDELLAFARLRNTPCSAEPVDLGALVRAEAAARTTGVPVRSRTEPDVQVLGNRVQLASIVTNLLVNAQRHATRQVEVSTERAGAHARVVVQDDGDGVDEKDRERIFEPFIRLEAGRRLDPHGSGLGLALCRAIAVAHEGSLCVEDSPRGARFVLRLPILTG</sequence>
<accession>A0A1N6R6T6</accession>
<evidence type="ECO:0000256" key="7">
    <source>
        <dbReference type="ARBA" id="ARBA00022777"/>
    </source>
</evidence>
<reference evidence="15" key="1">
    <citation type="submission" date="2017-01" db="EMBL/GenBank/DDBJ databases">
        <authorList>
            <person name="Varghese N."/>
            <person name="Submissions S."/>
        </authorList>
    </citation>
    <scope>NUCLEOTIDE SEQUENCE [LARGE SCALE GENOMIC DNA]</scope>
    <source>
        <strain evidence="15">ATCC 12950</strain>
    </source>
</reference>
<dbReference type="InterPro" id="IPR036890">
    <property type="entry name" value="HATPase_C_sf"/>
</dbReference>
<keyword evidence="10 11" id="KW-0472">Membrane</keyword>
<evidence type="ECO:0000313" key="15">
    <source>
        <dbReference type="Proteomes" id="UP000186096"/>
    </source>
</evidence>
<comment type="subcellular location">
    <subcellularLocation>
        <location evidence="2">Cell membrane</location>
    </subcellularLocation>
</comment>
<dbReference type="SUPFAM" id="SSF158472">
    <property type="entry name" value="HAMP domain-like"/>
    <property type="match status" value="1"/>
</dbReference>
<dbReference type="SMART" id="SM00388">
    <property type="entry name" value="HisKA"/>
    <property type="match status" value="1"/>
</dbReference>
<keyword evidence="9" id="KW-0902">Two-component regulatory system</keyword>
<feature type="domain" description="Histidine kinase" evidence="12">
    <location>
        <begin position="250"/>
        <end position="454"/>
    </location>
</feature>
<dbReference type="EC" id="2.7.13.3" evidence="3"/>
<dbReference type="InterPro" id="IPR004358">
    <property type="entry name" value="Sig_transdc_His_kin-like_C"/>
</dbReference>
<evidence type="ECO:0000256" key="11">
    <source>
        <dbReference type="SAM" id="Phobius"/>
    </source>
</evidence>
<evidence type="ECO:0000313" key="14">
    <source>
        <dbReference type="EMBL" id="SIQ24547.1"/>
    </source>
</evidence>
<name>A0A1N6R6T6_9ACTN</name>
<dbReference type="InterPro" id="IPR005467">
    <property type="entry name" value="His_kinase_dom"/>
</dbReference>
<dbReference type="SUPFAM" id="SSF55874">
    <property type="entry name" value="ATPase domain of HSP90 chaperone/DNA topoisomerase II/histidine kinase"/>
    <property type="match status" value="1"/>
</dbReference>
<dbReference type="RefSeq" id="WP_076432036.1">
    <property type="nucleotide sequence ID" value="NZ_FTNI01000001.1"/>
</dbReference>
<evidence type="ECO:0000256" key="9">
    <source>
        <dbReference type="ARBA" id="ARBA00023012"/>
    </source>
</evidence>
<dbReference type="InterPro" id="IPR003594">
    <property type="entry name" value="HATPase_dom"/>
</dbReference>
<dbReference type="Pfam" id="PF00512">
    <property type="entry name" value="HisKA"/>
    <property type="match status" value="1"/>
</dbReference>
<feature type="transmembrane region" description="Helical" evidence="11">
    <location>
        <begin position="167"/>
        <end position="185"/>
    </location>
</feature>
<proteinExistence type="predicted"/>
<dbReference type="CDD" id="cd00082">
    <property type="entry name" value="HisKA"/>
    <property type="match status" value="1"/>
</dbReference>
<keyword evidence="8 11" id="KW-1133">Transmembrane helix</keyword>
<organism evidence="14 15">
    <name type="scientific">Microbispora rosea</name>
    <dbReference type="NCBI Taxonomy" id="58117"/>
    <lineage>
        <taxon>Bacteria</taxon>
        <taxon>Bacillati</taxon>
        <taxon>Actinomycetota</taxon>
        <taxon>Actinomycetes</taxon>
        <taxon>Streptosporangiales</taxon>
        <taxon>Streptosporangiaceae</taxon>
        <taxon>Microbispora</taxon>
    </lineage>
</organism>
<dbReference type="Proteomes" id="UP000186096">
    <property type="component" value="Unassembled WGS sequence"/>
</dbReference>
<evidence type="ECO:0000259" key="12">
    <source>
        <dbReference type="PROSITE" id="PS50109"/>
    </source>
</evidence>
<protein>
    <recommendedName>
        <fullName evidence="3">histidine kinase</fullName>
        <ecNumber evidence="3">2.7.13.3</ecNumber>
    </recommendedName>
</protein>
<evidence type="ECO:0000256" key="3">
    <source>
        <dbReference type="ARBA" id="ARBA00012438"/>
    </source>
</evidence>
<evidence type="ECO:0000256" key="2">
    <source>
        <dbReference type="ARBA" id="ARBA00004236"/>
    </source>
</evidence>
<feature type="transmembrane region" description="Helical" evidence="11">
    <location>
        <begin position="20"/>
        <end position="42"/>
    </location>
</feature>
<dbReference type="EMBL" id="FTNI01000001">
    <property type="protein sequence ID" value="SIQ24547.1"/>
    <property type="molecule type" value="Genomic_DNA"/>
</dbReference>
<dbReference type="Gene3D" id="6.10.340.10">
    <property type="match status" value="1"/>
</dbReference>
<dbReference type="PANTHER" id="PTHR45436:SF5">
    <property type="entry name" value="SENSOR HISTIDINE KINASE TRCS"/>
    <property type="match status" value="1"/>
</dbReference>
<dbReference type="InterPro" id="IPR003661">
    <property type="entry name" value="HisK_dim/P_dom"/>
</dbReference>
<dbReference type="AlphaFoldDB" id="A0A1N6R6T6"/>
<comment type="catalytic activity">
    <reaction evidence="1">
        <text>ATP + protein L-histidine = ADP + protein N-phospho-L-histidine.</text>
        <dbReference type="EC" id="2.7.13.3"/>
    </reaction>
</comment>
<dbReference type="Gene3D" id="3.30.565.10">
    <property type="entry name" value="Histidine kinase-like ATPase, C-terminal domain"/>
    <property type="match status" value="1"/>
</dbReference>
<evidence type="ECO:0000256" key="10">
    <source>
        <dbReference type="ARBA" id="ARBA00023136"/>
    </source>
</evidence>
<dbReference type="SUPFAM" id="SSF47384">
    <property type="entry name" value="Homodimeric domain of signal transducing histidine kinase"/>
    <property type="match status" value="1"/>
</dbReference>
<evidence type="ECO:0000256" key="6">
    <source>
        <dbReference type="ARBA" id="ARBA00022692"/>
    </source>
</evidence>
<gene>
    <name evidence="14" type="ORF">SAMN05421833_101259</name>
</gene>
<keyword evidence="6 11" id="KW-0812">Transmembrane</keyword>
<dbReference type="PROSITE" id="PS50885">
    <property type="entry name" value="HAMP"/>
    <property type="match status" value="1"/>
</dbReference>
<dbReference type="InterPro" id="IPR050428">
    <property type="entry name" value="TCS_sensor_his_kinase"/>
</dbReference>
<evidence type="ECO:0000256" key="1">
    <source>
        <dbReference type="ARBA" id="ARBA00000085"/>
    </source>
</evidence>
<dbReference type="PROSITE" id="PS50109">
    <property type="entry name" value="HIS_KIN"/>
    <property type="match status" value="1"/>
</dbReference>
<dbReference type="GO" id="GO:0000155">
    <property type="term" value="F:phosphorelay sensor kinase activity"/>
    <property type="evidence" value="ECO:0007669"/>
    <property type="project" value="InterPro"/>
</dbReference>
<dbReference type="Gene3D" id="1.10.287.130">
    <property type="match status" value="1"/>
</dbReference>
<dbReference type="SMART" id="SM00387">
    <property type="entry name" value="HATPase_c"/>
    <property type="match status" value="1"/>
</dbReference>
<dbReference type="Pfam" id="PF02518">
    <property type="entry name" value="HATPase_c"/>
    <property type="match status" value="1"/>
</dbReference>
<evidence type="ECO:0000256" key="8">
    <source>
        <dbReference type="ARBA" id="ARBA00022989"/>
    </source>
</evidence>
<evidence type="ECO:0000256" key="5">
    <source>
        <dbReference type="ARBA" id="ARBA00022679"/>
    </source>
</evidence>
<dbReference type="InterPro" id="IPR003660">
    <property type="entry name" value="HAMP_dom"/>
</dbReference>
<dbReference type="InterPro" id="IPR036097">
    <property type="entry name" value="HisK_dim/P_sf"/>
</dbReference>
<dbReference type="CDD" id="cd06225">
    <property type="entry name" value="HAMP"/>
    <property type="match status" value="1"/>
</dbReference>
<dbReference type="PANTHER" id="PTHR45436">
    <property type="entry name" value="SENSOR HISTIDINE KINASE YKOH"/>
    <property type="match status" value="1"/>
</dbReference>
<keyword evidence="5" id="KW-0808">Transferase</keyword>
<dbReference type="PRINTS" id="PR00344">
    <property type="entry name" value="BCTRLSENSOR"/>
</dbReference>
<evidence type="ECO:0000259" key="13">
    <source>
        <dbReference type="PROSITE" id="PS50885"/>
    </source>
</evidence>
<feature type="domain" description="HAMP" evidence="13">
    <location>
        <begin position="189"/>
        <end position="242"/>
    </location>
</feature>
<evidence type="ECO:0000256" key="4">
    <source>
        <dbReference type="ARBA" id="ARBA00022553"/>
    </source>
</evidence>